<evidence type="ECO:0000256" key="12">
    <source>
        <dbReference type="ARBA" id="ARBA00023065"/>
    </source>
</evidence>
<keyword evidence="11 16" id="KW-0915">Sodium</keyword>
<evidence type="ECO:0000313" key="18">
    <source>
        <dbReference type="EMBL" id="TNJ37740.1"/>
    </source>
</evidence>
<keyword evidence="14 16" id="KW-0472">Membrane</keyword>
<evidence type="ECO:0000256" key="14">
    <source>
        <dbReference type="ARBA" id="ARBA00023136"/>
    </source>
</evidence>
<comment type="caution">
    <text evidence="16">Lacks conserved residue(s) required for the propagation of feature annotation.</text>
</comment>
<proteinExistence type="inferred from homology"/>
<evidence type="ECO:0000256" key="5">
    <source>
        <dbReference type="ARBA" id="ARBA00022630"/>
    </source>
</evidence>
<keyword evidence="1 16" id="KW-0813">Transport</keyword>
<keyword evidence="8 16" id="KW-1278">Translocase</keyword>
<keyword evidence="15 16" id="KW-0739">Sodium transport</keyword>
<keyword evidence="5 16" id="KW-0285">Flavoprotein</keyword>
<keyword evidence="3" id="KW-0997">Cell inner membrane</keyword>
<comment type="catalytic activity">
    <reaction evidence="16">
        <text>a ubiquinone + n Na(+)(in) + NADH + H(+) = a ubiquinol + n Na(+)(out) + NAD(+)</text>
        <dbReference type="Rhea" id="RHEA:47748"/>
        <dbReference type="Rhea" id="RHEA-COMP:9565"/>
        <dbReference type="Rhea" id="RHEA-COMP:9566"/>
        <dbReference type="ChEBI" id="CHEBI:15378"/>
        <dbReference type="ChEBI" id="CHEBI:16389"/>
        <dbReference type="ChEBI" id="CHEBI:17976"/>
        <dbReference type="ChEBI" id="CHEBI:29101"/>
        <dbReference type="ChEBI" id="CHEBI:57540"/>
        <dbReference type="ChEBI" id="CHEBI:57945"/>
        <dbReference type="EC" id="7.2.1.1"/>
    </reaction>
</comment>
<dbReference type="AlphaFoldDB" id="A0A5C4S2M3"/>
<dbReference type="EC" id="7.2.1.1" evidence="16"/>
<keyword evidence="19" id="KW-1185">Reference proteome</keyword>
<dbReference type="PIRSF" id="PIRSF009437">
    <property type="entry name" value="NQR-1_subunit_C"/>
    <property type="match status" value="1"/>
</dbReference>
<evidence type="ECO:0000256" key="7">
    <source>
        <dbReference type="ARBA" id="ARBA00022692"/>
    </source>
</evidence>
<dbReference type="SMART" id="SM00900">
    <property type="entry name" value="FMN_bind"/>
    <property type="match status" value="1"/>
</dbReference>
<keyword evidence="4 16" id="KW-0597">Phosphoprotein</keyword>
<name>A0A5C4S2M3_PROVB</name>
<evidence type="ECO:0000256" key="6">
    <source>
        <dbReference type="ARBA" id="ARBA00022643"/>
    </source>
</evidence>
<evidence type="ECO:0000256" key="13">
    <source>
        <dbReference type="ARBA" id="ARBA00023075"/>
    </source>
</evidence>
<dbReference type="PANTHER" id="PTHR37838:SF1">
    <property type="entry name" value="NA(+)-TRANSLOCATING NADH-QUINONE REDUCTASE SUBUNIT C"/>
    <property type="match status" value="1"/>
</dbReference>
<sequence length="218" mass="24230">MPNSNRYTYMFVALMALVSALLLSLVKTGLHERQEFNRELDMKKNIMMAAGAYRDGMSGQEVADAFKRGFAIKRLSGAGRENVPAYYVYGEEPAPEAVILPVDGKGLWSTIKGFIALESDLNTVRGIAFYEHAETPGLGGEIDKEYFTRRFQGKKIFREGQLVSVTIAKGEMLEESDYGVDGISGASLTTAGINRFLRADLERFTPLLQGRAQQQEQR</sequence>
<feature type="domain" description="FMN-binding" evidence="17">
    <location>
        <begin position="106"/>
        <end position="204"/>
    </location>
</feature>
<comment type="caution">
    <text evidence="16">The residue potentially involved in the covalent binding of FMN is a Ser instead of a Thr.</text>
</comment>
<keyword evidence="2 16" id="KW-1003">Cell membrane</keyword>
<protein>
    <recommendedName>
        <fullName evidence="16">Na(+)-translocating NADH-quinone reductase subunit C</fullName>
        <shortName evidence="16">Na(+)-NQR subunit C</shortName>
        <shortName evidence="16">Na(+)-translocating NQR subunit C</shortName>
        <ecNumber evidence="16">7.2.1.1</ecNumber>
    </recommendedName>
    <alternativeName>
        <fullName evidence="16">NQR complex subunit C</fullName>
    </alternativeName>
    <alternativeName>
        <fullName evidence="16">NQR-1 subunit C</fullName>
    </alternativeName>
</protein>
<evidence type="ECO:0000256" key="15">
    <source>
        <dbReference type="ARBA" id="ARBA00023201"/>
    </source>
</evidence>
<comment type="subcellular location">
    <subcellularLocation>
        <location evidence="16">Cell membrane</location>
        <topology evidence="16">Single-pass membrane protein</topology>
    </subcellularLocation>
</comment>
<evidence type="ECO:0000256" key="3">
    <source>
        <dbReference type="ARBA" id="ARBA00022519"/>
    </source>
</evidence>
<feature type="modified residue" description="FMN phosphoryl serine" evidence="16">
    <location>
        <position position="187"/>
    </location>
</feature>
<keyword evidence="12 16" id="KW-0406">Ion transport</keyword>
<dbReference type="RefSeq" id="WP_139626028.1">
    <property type="nucleotide sequence ID" value="NZ_VDCI01000001.1"/>
</dbReference>
<evidence type="ECO:0000313" key="19">
    <source>
        <dbReference type="Proteomes" id="UP000309544"/>
    </source>
</evidence>
<comment type="function">
    <text evidence="16">NQR complex catalyzes the reduction of ubiquinone-1 to ubiquinol by two successive reactions, coupled with the transport of Na(+) ions from the cytoplasm to the periplasm. NqrA to NqrE are probably involved in the second step, the conversion of ubisemiquinone to ubiquinol.</text>
</comment>
<organism evidence="18 19">
    <name type="scientific">Prosthecochloris vibrioformis</name>
    <name type="common">Chlorobium vibrioforme</name>
    <dbReference type="NCBI Taxonomy" id="1098"/>
    <lineage>
        <taxon>Bacteria</taxon>
        <taxon>Pseudomonadati</taxon>
        <taxon>Chlorobiota</taxon>
        <taxon>Chlorobiia</taxon>
        <taxon>Chlorobiales</taxon>
        <taxon>Chlorobiaceae</taxon>
        <taxon>Prosthecochloris</taxon>
    </lineage>
</organism>
<evidence type="ECO:0000259" key="17">
    <source>
        <dbReference type="SMART" id="SM00900"/>
    </source>
</evidence>
<dbReference type="GO" id="GO:0010181">
    <property type="term" value="F:FMN binding"/>
    <property type="evidence" value="ECO:0007669"/>
    <property type="project" value="UniProtKB-UniRule"/>
</dbReference>
<dbReference type="EMBL" id="VDCI01000001">
    <property type="protein sequence ID" value="TNJ37740.1"/>
    <property type="molecule type" value="Genomic_DNA"/>
</dbReference>
<dbReference type="HAMAP" id="MF_00427">
    <property type="entry name" value="NqrC"/>
    <property type="match status" value="1"/>
</dbReference>
<dbReference type="InterPro" id="IPR007329">
    <property type="entry name" value="FMN-bd"/>
</dbReference>
<evidence type="ECO:0000256" key="2">
    <source>
        <dbReference type="ARBA" id="ARBA00022475"/>
    </source>
</evidence>
<evidence type="ECO:0000256" key="9">
    <source>
        <dbReference type="ARBA" id="ARBA00022989"/>
    </source>
</evidence>
<keyword evidence="9 16" id="KW-1133">Transmembrane helix</keyword>
<dbReference type="GO" id="GO:0006814">
    <property type="term" value="P:sodium ion transport"/>
    <property type="evidence" value="ECO:0007669"/>
    <property type="project" value="UniProtKB-UniRule"/>
</dbReference>
<dbReference type="GO" id="GO:0016655">
    <property type="term" value="F:oxidoreductase activity, acting on NAD(P)H, quinone or similar compound as acceptor"/>
    <property type="evidence" value="ECO:0007669"/>
    <property type="project" value="UniProtKB-UniRule"/>
</dbReference>
<reference evidence="18 19" key="1">
    <citation type="submission" date="2019-05" db="EMBL/GenBank/DDBJ databases">
        <title>Draft Whole-Genome sequence of the green sulfur bacterium Prosthecochloris vibrioformis DSM 260.</title>
        <authorList>
            <person name="Meyer T.E."/>
            <person name="Kyndt J.A."/>
        </authorList>
    </citation>
    <scope>NUCLEOTIDE SEQUENCE [LARGE SCALE GENOMIC DNA]</scope>
    <source>
        <strain evidence="18 19">DSM 260</strain>
    </source>
</reference>
<evidence type="ECO:0000256" key="1">
    <source>
        <dbReference type="ARBA" id="ARBA00022448"/>
    </source>
</evidence>
<keyword evidence="10 16" id="KW-0520">NAD</keyword>
<evidence type="ECO:0000256" key="4">
    <source>
        <dbReference type="ARBA" id="ARBA00022553"/>
    </source>
</evidence>
<comment type="subunit">
    <text evidence="16">Composed of six subunits; NqrA, NqrB, NqrC, NqrD, NqrE and NqrF.</text>
</comment>
<keyword evidence="7 16" id="KW-0812">Transmembrane</keyword>
<evidence type="ECO:0000256" key="8">
    <source>
        <dbReference type="ARBA" id="ARBA00022967"/>
    </source>
</evidence>
<comment type="similarity">
    <text evidence="16">Belongs to the NqrC family.</text>
</comment>
<comment type="caution">
    <text evidence="18">The sequence shown here is derived from an EMBL/GenBank/DDBJ whole genome shotgun (WGS) entry which is preliminary data.</text>
</comment>
<evidence type="ECO:0000256" key="10">
    <source>
        <dbReference type="ARBA" id="ARBA00023027"/>
    </source>
</evidence>
<gene>
    <name evidence="16 18" type="primary">nqrC</name>
    <name evidence="18" type="ORF">FGF68_00745</name>
</gene>
<evidence type="ECO:0000256" key="11">
    <source>
        <dbReference type="ARBA" id="ARBA00023053"/>
    </source>
</evidence>
<accession>A0A5C4S2M3</accession>
<keyword evidence="6 16" id="KW-0288">FMN</keyword>
<comment type="cofactor">
    <cofactor evidence="16">
        <name>FMN</name>
        <dbReference type="ChEBI" id="CHEBI:58210"/>
    </cofactor>
</comment>
<dbReference type="NCBIfam" id="TIGR01938">
    <property type="entry name" value="nqrC"/>
    <property type="match status" value="1"/>
</dbReference>
<dbReference type="InterPro" id="IPR010204">
    <property type="entry name" value="NqrC"/>
</dbReference>
<evidence type="ECO:0000256" key="16">
    <source>
        <dbReference type="HAMAP-Rule" id="MF_00427"/>
    </source>
</evidence>
<dbReference type="Pfam" id="PF04205">
    <property type="entry name" value="FMN_bind"/>
    <property type="match status" value="1"/>
</dbReference>
<dbReference type="GO" id="GO:0005886">
    <property type="term" value="C:plasma membrane"/>
    <property type="evidence" value="ECO:0007669"/>
    <property type="project" value="UniProtKB-SubCell"/>
</dbReference>
<dbReference type="PANTHER" id="PTHR37838">
    <property type="entry name" value="NA(+)-TRANSLOCATING NADH-QUINONE REDUCTASE SUBUNIT C"/>
    <property type="match status" value="1"/>
</dbReference>
<keyword evidence="13 16" id="KW-0830">Ubiquinone</keyword>
<dbReference type="Proteomes" id="UP000309544">
    <property type="component" value="Unassembled WGS sequence"/>
</dbReference>